<evidence type="ECO:0000259" key="7">
    <source>
        <dbReference type="Pfam" id="PF00482"/>
    </source>
</evidence>
<evidence type="ECO:0000256" key="4">
    <source>
        <dbReference type="ARBA" id="ARBA00022989"/>
    </source>
</evidence>
<comment type="subcellular location">
    <subcellularLocation>
        <location evidence="1">Cell membrane</location>
        <topology evidence="1">Multi-pass membrane protein</topology>
    </subcellularLocation>
</comment>
<name>A0A840XC71_9MICO</name>
<protein>
    <submittedName>
        <fullName evidence="8">Tight adherence protein C</fullName>
    </submittedName>
</protein>
<accession>A0A840XC71</accession>
<organism evidence="8 9">
    <name type="scientific">Microcella frigidaquae</name>
    <dbReference type="NCBI Taxonomy" id="424758"/>
    <lineage>
        <taxon>Bacteria</taxon>
        <taxon>Bacillati</taxon>
        <taxon>Actinomycetota</taxon>
        <taxon>Actinomycetes</taxon>
        <taxon>Micrococcales</taxon>
        <taxon>Microbacteriaceae</taxon>
        <taxon>Microcella</taxon>
    </lineage>
</organism>
<evidence type="ECO:0000256" key="1">
    <source>
        <dbReference type="ARBA" id="ARBA00004651"/>
    </source>
</evidence>
<keyword evidence="4 6" id="KW-1133">Transmembrane helix</keyword>
<feature type="transmembrane region" description="Helical" evidence="6">
    <location>
        <begin position="138"/>
        <end position="165"/>
    </location>
</feature>
<feature type="transmembrane region" description="Helical" evidence="6">
    <location>
        <begin position="6"/>
        <end position="26"/>
    </location>
</feature>
<evidence type="ECO:0000256" key="2">
    <source>
        <dbReference type="ARBA" id="ARBA00022475"/>
    </source>
</evidence>
<dbReference type="InterPro" id="IPR042094">
    <property type="entry name" value="T2SS_GspF_sf"/>
</dbReference>
<feature type="transmembrane region" description="Helical" evidence="6">
    <location>
        <begin position="290"/>
        <end position="310"/>
    </location>
</feature>
<reference evidence="8 9" key="1">
    <citation type="submission" date="2020-08" db="EMBL/GenBank/DDBJ databases">
        <title>Sequencing the genomes of 1000 actinobacteria strains.</title>
        <authorList>
            <person name="Klenk H.-P."/>
        </authorList>
    </citation>
    <scope>NUCLEOTIDE SEQUENCE [LARGE SCALE GENOMIC DNA]</scope>
    <source>
        <strain evidence="8 9">DSM 23889</strain>
    </source>
</reference>
<dbReference type="PANTHER" id="PTHR35007">
    <property type="entry name" value="INTEGRAL MEMBRANE PROTEIN-RELATED"/>
    <property type="match status" value="1"/>
</dbReference>
<dbReference type="Proteomes" id="UP000552883">
    <property type="component" value="Unassembled WGS sequence"/>
</dbReference>
<dbReference type="AlphaFoldDB" id="A0A840XC71"/>
<keyword evidence="5 6" id="KW-0472">Membrane</keyword>
<keyword evidence="9" id="KW-1185">Reference proteome</keyword>
<sequence length="320" mass="32901">MVPVTPLLGAALLAGLGLGTGLWLLVSLAPRLGRPRLAARLAPYLVDVSAEARAMTTARRSDPLPVMDAVLSPLAEQGQRMLAATLGGDQVIRTRLRQSGSAVTLAGHRTRQLLGALLGAALGLALALAAAANGSMTAGAPVVVTAIAAVAAGGIGGIAATDALLTRAARRRSARIAEEFPTVVEFLALSVAAGESILEALRRVARTGSGELAGELDRVVQRAAAGQPLAAALAELRDDLALPAVGRLIDQVLAALDRGTPLAEVLRAHALDARDESKRRLLEAAGTREVAMLVPLVFLILPVTVLFAVWPGLMVLQLGF</sequence>
<comment type="caution">
    <text evidence="8">The sequence shown here is derived from an EMBL/GenBank/DDBJ whole genome shotgun (WGS) entry which is preliminary data.</text>
</comment>
<dbReference type="PANTHER" id="PTHR35007:SF4">
    <property type="entry name" value="CONSERVED TRANSMEMBRANE PROTEIN-RELATED"/>
    <property type="match status" value="1"/>
</dbReference>
<proteinExistence type="predicted"/>
<gene>
    <name evidence="8" type="ORF">BJ959_002240</name>
</gene>
<feature type="domain" description="Type II secretion system protein GspF" evidence="7">
    <location>
        <begin position="185"/>
        <end position="308"/>
    </location>
</feature>
<dbReference type="RefSeq" id="WP_341799878.1">
    <property type="nucleotide sequence ID" value="NZ_BAAANZ010000003.1"/>
</dbReference>
<keyword evidence="2" id="KW-1003">Cell membrane</keyword>
<dbReference type="Gene3D" id="1.20.81.30">
    <property type="entry name" value="Type II secretion system (T2SS), domain F"/>
    <property type="match status" value="1"/>
</dbReference>
<dbReference type="InterPro" id="IPR018076">
    <property type="entry name" value="T2SS_GspF_dom"/>
</dbReference>
<evidence type="ECO:0000313" key="8">
    <source>
        <dbReference type="EMBL" id="MBB5618744.1"/>
    </source>
</evidence>
<dbReference type="Pfam" id="PF00482">
    <property type="entry name" value="T2SSF"/>
    <property type="match status" value="1"/>
</dbReference>
<evidence type="ECO:0000256" key="5">
    <source>
        <dbReference type="ARBA" id="ARBA00023136"/>
    </source>
</evidence>
<dbReference type="GO" id="GO:0005886">
    <property type="term" value="C:plasma membrane"/>
    <property type="evidence" value="ECO:0007669"/>
    <property type="project" value="UniProtKB-SubCell"/>
</dbReference>
<evidence type="ECO:0000256" key="6">
    <source>
        <dbReference type="SAM" id="Phobius"/>
    </source>
</evidence>
<evidence type="ECO:0000256" key="3">
    <source>
        <dbReference type="ARBA" id="ARBA00022692"/>
    </source>
</evidence>
<dbReference type="EMBL" id="JACHBS010000001">
    <property type="protein sequence ID" value="MBB5618744.1"/>
    <property type="molecule type" value="Genomic_DNA"/>
</dbReference>
<keyword evidence="3 6" id="KW-0812">Transmembrane</keyword>
<feature type="transmembrane region" description="Helical" evidence="6">
    <location>
        <begin position="113"/>
        <end position="132"/>
    </location>
</feature>
<evidence type="ECO:0000313" key="9">
    <source>
        <dbReference type="Proteomes" id="UP000552883"/>
    </source>
</evidence>